<protein>
    <recommendedName>
        <fullName evidence="3">Calcineurin-like phosphoesterase domain-containing protein</fullName>
    </recommendedName>
</protein>
<keyword evidence="2" id="KW-0378">Hydrolase</keyword>
<evidence type="ECO:0000313" key="4">
    <source>
        <dbReference type="EMBL" id="RUR79241.1"/>
    </source>
</evidence>
<dbReference type="AlphaFoldDB" id="A0A3S0XWF9"/>
<gene>
    <name evidence="4" type="ORF">PCC6912_34150</name>
</gene>
<evidence type="ECO:0000256" key="2">
    <source>
        <dbReference type="ARBA" id="ARBA00022801"/>
    </source>
</evidence>
<dbReference type="GO" id="GO:0008758">
    <property type="term" value="F:UDP-2,3-diacylglucosamine hydrolase activity"/>
    <property type="evidence" value="ECO:0007669"/>
    <property type="project" value="TreeGrafter"/>
</dbReference>
<dbReference type="Pfam" id="PF00149">
    <property type="entry name" value="Metallophos"/>
    <property type="match status" value="1"/>
</dbReference>
<evidence type="ECO:0000313" key="5">
    <source>
        <dbReference type="Proteomes" id="UP000268857"/>
    </source>
</evidence>
<reference evidence="4 5" key="1">
    <citation type="journal article" date="2019" name="Genome Biol. Evol.">
        <title>Day and night: Metabolic profiles and evolutionary relationships of six axenic non-marine cyanobacteria.</title>
        <authorList>
            <person name="Will S.E."/>
            <person name="Henke P."/>
            <person name="Boedeker C."/>
            <person name="Huang S."/>
            <person name="Brinkmann H."/>
            <person name="Rohde M."/>
            <person name="Jarek M."/>
            <person name="Friedl T."/>
            <person name="Seufert S."/>
            <person name="Schumacher M."/>
            <person name="Overmann J."/>
            <person name="Neumann-Schaal M."/>
            <person name="Petersen J."/>
        </authorList>
    </citation>
    <scope>NUCLEOTIDE SEQUENCE [LARGE SCALE GENOMIC DNA]</scope>
    <source>
        <strain evidence="4 5">PCC 6912</strain>
    </source>
</reference>
<dbReference type="InterPro" id="IPR051158">
    <property type="entry name" value="Metallophosphoesterase_sf"/>
</dbReference>
<dbReference type="PANTHER" id="PTHR31302:SF31">
    <property type="entry name" value="PHOSPHODIESTERASE YAEI"/>
    <property type="match status" value="1"/>
</dbReference>
<evidence type="ECO:0000259" key="3">
    <source>
        <dbReference type="Pfam" id="PF00149"/>
    </source>
</evidence>
<organism evidence="4 5">
    <name type="scientific">Chlorogloeopsis fritschii PCC 6912</name>
    <dbReference type="NCBI Taxonomy" id="211165"/>
    <lineage>
        <taxon>Bacteria</taxon>
        <taxon>Bacillati</taxon>
        <taxon>Cyanobacteriota</taxon>
        <taxon>Cyanophyceae</taxon>
        <taxon>Nostocales</taxon>
        <taxon>Chlorogloeopsidaceae</taxon>
        <taxon>Chlorogloeopsis</taxon>
    </lineage>
</organism>
<dbReference type="InterPro" id="IPR004843">
    <property type="entry name" value="Calcineurin-like_PHP"/>
</dbReference>
<dbReference type="Gene3D" id="3.60.21.10">
    <property type="match status" value="1"/>
</dbReference>
<dbReference type="GO" id="GO:0046872">
    <property type="term" value="F:metal ion binding"/>
    <property type="evidence" value="ECO:0007669"/>
    <property type="project" value="UniProtKB-KW"/>
</dbReference>
<name>A0A3S0XWF9_CHLFR</name>
<sequence>MRKSQRLKKARKLAFRFVRVSFLLGFCALLYAYLIEPNWLEINRLHLNLPHLASEFNGYRIVQISDIHTDKWTNQKRLNRIFRLVNQQKPDLVVITGDLVTRHSQAFIPNLKIALAQLTPVDKTVAIFGNHDYEADPQAINQALEQTDIATLHNAIYTLHRGNAMLHIAGVEDVCMGKERLDLVLKQLPSDGAAILLAHEPDFADTSAATGRFDLQLSGHSHAGQVRLPFFKPLILPNLAHKYYSGCYLVKKMLLYTNSGIGMTGLHLRFGSRPEITVLTLVANG</sequence>
<keyword evidence="5" id="KW-1185">Reference proteome</keyword>
<dbReference type="GO" id="GO:0009245">
    <property type="term" value="P:lipid A biosynthetic process"/>
    <property type="evidence" value="ECO:0007669"/>
    <property type="project" value="TreeGrafter"/>
</dbReference>
<dbReference type="CDD" id="cd07385">
    <property type="entry name" value="MPP_YkuE_C"/>
    <property type="match status" value="1"/>
</dbReference>
<proteinExistence type="predicted"/>
<dbReference type="InterPro" id="IPR029052">
    <property type="entry name" value="Metallo-depent_PP-like"/>
</dbReference>
<accession>A0A3S0XWF9</accession>
<dbReference type="SUPFAM" id="SSF56300">
    <property type="entry name" value="Metallo-dependent phosphatases"/>
    <property type="match status" value="1"/>
</dbReference>
<dbReference type="Proteomes" id="UP000268857">
    <property type="component" value="Unassembled WGS sequence"/>
</dbReference>
<dbReference type="EMBL" id="RSCJ01000013">
    <property type="protein sequence ID" value="RUR79241.1"/>
    <property type="molecule type" value="Genomic_DNA"/>
</dbReference>
<dbReference type="PANTHER" id="PTHR31302">
    <property type="entry name" value="TRANSMEMBRANE PROTEIN WITH METALLOPHOSPHOESTERASE DOMAIN-RELATED"/>
    <property type="match status" value="1"/>
</dbReference>
<evidence type="ECO:0000256" key="1">
    <source>
        <dbReference type="ARBA" id="ARBA00022723"/>
    </source>
</evidence>
<comment type="caution">
    <text evidence="4">The sequence shown here is derived from an EMBL/GenBank/DDBJ whole genome shotgun (WGS) entry which is preliminary data.</text>
</comment>
<dbReference type="GO" id="GO:0016020">
    <property type="term" value="C:membrane"/>
    <property type="evidence" value="ECO:0007669"/>
    <property type="project" value="GOC"/>
</dbReference>
<feature type="domain" description="Calcineurin-like phosphoesterase" evidence="3">
    <location>
        <begin position="60"/>
        <end position="223"/>
    </location>
</feature>
<keyword evidence="1" id="KW-0479">Metal-binding</keyword>